<feature type="region of interest" description="Disordered" evidence="1">
    <location>
        <begin position="62"/>
        <end position="87"/>
    </location>
</feature>
<gene>
    <name evidence="2" type="ORF">C8F04DRAFT_933186</name>
</gene>
<organism evidence="2 3">
    <name type="scientific">Mycena alexandri</name>
    <dbReference type="NCBI Taxonomy" id="1745969"/>
    <lineage>
        <taxon>Eukaryota</taxon>
        <taxon>Fungi</taxon>
        <taxon>Dikarya</taxon>
        <taxon>Basidiomycota</taxon>
        <taxon>Agaricomycotina</taxon>
        <taxon>Agaricomycetes</taxon>
        <taxon>Agaricomycetidae</taxon>
        <taxon>Agaricales</taxon>
        <taxon>Marasmiineae</taxon>
        <taxon>Mycenaceae</taxon>
        <taxon>Mycena</taxon>
    </lineage>
</organism>
<evidence type="ECO:0000313" key="2">
    <source>
        <dbReference type="EMBL" id="KAJ7025117.1"/>
    </source>
</evidence>
<sequence>LEEVTDGEVDTAVFGCGPWKAADSHGMQMGFIHRGWPVLGDWVRHVFKASVALGLFPNRLKASDALPTHKPGKKDKTHPKSYRPVEHHGEVLAKALEALVARRITHDAEVLGILREEQFGGRPGRSTRQAVDAL</sequence>
<dbReference type="Proteomes" id="UP001218188">
    <property type="component" value="Unassembled WGS sequence"/>
</dbReference>
<accession>A0AAD6WTU4</accession>
<evidence type="ECO:0000256" key="1">
    <source>
        <dbReference type="SAM" id="MobiDB-lite"/>
    </source>
</evidence>
<feature type="non-terminal residue" evidence="2">
    <location>
        <position position="134"/>
    </location>
</feature>
<feature type="non-terminal residue" evidence="2">
    <location>
        <position position="1"/>
    </location>
</feature>
<comment type="caution">
    <text evidence="2">The sequence shown here is derived from an EMBL/GenBank/DDBJ whole genome shotgun (WGS) entry which is preliminary data.</text>
</comment>
<dbReference type="AlphaFoldDB" id="A0AAD6WTU4"/>
<protein>
    <submittedName>
        <fullName evidence="2">Uncharacterized protein</fullName>
    </submittedName>
</protein>
<name>A0AAD6WTU4_9AGAR</name>
<dbReference type="EMBL" id="JARJCM010000159">
    <property type="protein sequence ID" value="KAJ7025117.1"/>
    <property type="molecule type" value="Genomic_DNA"/>
</dbReference>
<evidence type="ECO:0000313" key="3">
    <source>
        <dbReference type="Proteomes" id="UP001218188"/>
    </source>
</evidence>
<keyword evidence="3" id="KW-1185">Reference proteome</keyword>
<feature type="compositionally biased region" description="Basic residues" evidence="1">
    <location>
        <begin position="70"/>
        <end position="81"/>
    </location>
</feature>
<proteinExistence type="predicted"/>
<reference evidence="2" key="1">
    <citation type="submission" date="2023-03" db="EMBL/GenBank/DDBJ databases">
        <title>Massive genome expansion in bonnet fungi (Mycena s.s.) driven by repeated elements and novel gene families across ecological guilds.</title>
        <authorList>
            <consortium name="Lawrence Berkeley National Laboratory"/>
            <person name="Harder C.B."/>
            <person name="Miyauchi S."/>
            <person name="Viragh M."/>
            <person name="Kuo A."/>
            <person name="Thoen E."/>
            <person name="Andreopoulos B."/>
            <person name="Lu D."/>
            <person name="Skrede I."/>
            <person name="Drula E."/>
            <person name="Henrissat B."/>
            <person name="Morin E."/>
            <person name="Kohler A."/>
            <person name="Barry K."/>
            <person name="LaButti K."/>
            <person name="Morin E."/>
            <person name="Salamov A."/>
            <person name="Lipzen A."/>
            <person name="Mereny Z."/>
            <person name="Hegedus B."/>
            <person name="Baldrian P."/>
            <person name="Stursova M."/>
            <person name="Weitz H."/>
            <person name="Taylor A."/>
            <person name="Grigoriev I.V."/>
            <person name="Nagy L.G."/>
            <person name="Martin F."/>
            <person name="Kauserud H."/>
        </authorList>
    </citation>
    <scope>NUCLEOTIDE SEQUENCE</scope>
    <source>
        <strain evidence="2">CBHHK200</strain>
    </source>
</reference>